<dbReference type="Proteomes" id="UP000799437">
    <property type="component" value="Unassembled WGS sequence"/>
</dbReference>
<dbReference type="PANTHER" id="PTHR21277:SF5">
    <property type="entry name" value="TRANSCRIPTIONAL ADAPTER 1"/>
    <property type="match status" value="1"/>
</dbReference>
<comment type="subcellular location">
    <subcellularLocation>
        <location evidence="1">Nucleus</location>
    </subcellularLocation>
</comment>
<dbReference type="Pfam" id="PF12767">
    <property type="entry name" value="SAGA-Tad1"/>
    <property type="match status" value="1"/>
</dbReference>
<evidence type="ECO:0000256" key="5">
    <source>
        <dbReference type="SAM" id="MobiDB-lite"/>
    </source>
</evidence>
<feature type="region of interest" description="Disordered" evidence="5">
    <location>
        <begin position="1"/>
        <end position="25"/>
    </location>
</feature>
<keyword evidence="7" id="KW-1185">Reference proteome</keyword>
<evidence type="ECO:0000313" key="6">
    <source>
        <dbReference type="EMBL" id="KAF2759955.1"/>
    </source>
</evidence>
<protein>
    <submittedName>
        <fullName evidence="6">Transcriptional co-activator</fullName>
    </submittedName>
</protein>
<keyword evidence="2" id="KW-0805">Transcription regulation</keyword>
<feature type="compositionally biased region" description="Polar residues" evidence="5">
    <location>
        <begin position="1"/>
        <end position="21"/>
    </location>
</feature>
<dbReference type="InterPro" id="IPR024738">
    <property type="entry name" value="Hfi1/Tada1"/>
</dbReference>
<dbReference type="PANTHER" id="PTHR21277">
    <property type="entry name" value="TRANSCRIPTIONAL ADAPTER 1"/>
    <property type="match status" value="1"/>
</dbReference>
<proteinExistence type="predicted"/>
<dbReference type="GeneID" id="54486443"/>
<accession>A0A6A6WBK6</accession>
<evidence type="ECO:0000256" key="1">
    <source>
        <dbReference type="ARBA" id="ARBA00004123"/>
    </source>
</evidence>
<reference evidence="6" key="1">
    <citation type="journal article" date="2020" name="Stud. Mycol.">
        <title>101 Dothideomycetes genomes: a test case for predicting lifestyles and emergence of pathogens.</title>
        <authorList>
            <person name="Haridas S."/>
            <person name="Albert R."/>
            <person name="Binder M."/>
            <person name="Bloem J."/>
            <person name="Labutti K."/>
            <person name="Salamov A."/>
            <person name="Andreopoulos B."/>
            <person name="Baker S."/>
            <person name="Barry K."/>
            <person name="Bills G."/>
            <person name="Bluhm B."/>
            <person name="Cannon C."/>
            <person name="Castanera R."/>
            <person name="Culley D."/>
            <person name="Daum C."/>
            <person name="Ezra D."/>
            <person name="Gonzalez J."/>
            <person name="Henrissat B."/>
            <person name="Kuo A."/>
            <person name="Liang C."/>
            <person name="Lipzen A."/>
            <person name="Lutzoni F."/>
            <person name="Magnuson J."/>
            <person name="Mondo S."/>
            <person name="Nolan M."/>
            <person name="Ohm R."/>
            <person name="Pangilinan J."/>
            <person name="Park H.-J."/>
            <person name="Ramirez L."/>
            <person name="Alfaro M."/>
            <person name="Sun H."/>
            <person name="Tritt A."/>
            <person name="Yoshinaga Y."/>
            <person name="Zwiers L.-H."/>
            <person name="Turgeon B."/>
            <person name="Goodwin S."/>
            <person name="Spatafora J."/>
            <person name="Crous P."/>
            <person name="Grigoriev I."/>
        </authorList>
    </citation>
    <scope>NUCLEOTIDE SEQUENCE</scope>
    <source>
        <strain evidence="6">CBS 121739</strain>
    </source>
</reference>
<dbReference type="GO" id="GO:0000124">
    <property type="term" value="C:SAGA complex"/>
    <property type="evidence" value="ECO:0007669"/>
    <property type="project" value="UniProtKB-ARBA"/>
</dbReference>
<dbReference type="GO" id="GO:0003713">
    <property type="term" value="F:transcription coactivator activity"/>
    <property type="evidence" value="ECO:0007669"/>
    <property type="project" value="TreeGrafter"/>
</dbReference>
<name>A0A6A6WBK6_9PEZI</name>
<keyword evidence="4" id="KW-0539">Nucleus</keyword>
<dbReference type="AlphaFoldDB" id="A0A6A6WBK6"/>
<dbReference type="GO" id="GO:0006357">
    <property type="term" value="P:regulation of transcription by RNA polymerase II"/>
    <property type="evidence" value="ECO:0007669"/>
    <property type="project" value="TreeGrafter"/>
</dbReference>
<evidence type="ECO:0000256" key="3">
    <source>
        <dbReference type="ARBA" id="ARBA00023163"/>
    </source>
</evidence>
<organism evidence="6 7">
    <name type="scientific">Pseudovirgaria hyperparasitica</name>
    <dbReference type="NCBI Taxonomy" id="470096"/>
    <lineage>
        <taxon>Eukaryota</taxon>
        <taxon>Fungi</taxon>
        <taxon>Dikarya</taxon>
        <taxon>Ascomycota</taxon>
        <taxon>Pezizomycotina</taxon>
        <taxon>Dothideomycetes</taxon>
        <taxon>Dothideomycetes incertae sedis</taxon>
        <taxon>Acrospermales</taxon>
        <taxon>Acrospermaceae</taxon>
        <taxon>Pseudovirgaria</taxon>
    </lineage>
</organism>
<evidence type="ECO:0000313" key="7">
    <source>
        <dbReference type="Proteomes" id="UP000799437"/>
    </source>
</evidence>
<evidence type="ECO:0000256" key="2">
    <source>
        <dbReference type="ARBA" id="ARBA00023015"/>
    </source>
</evidence>
<dbReference type="EMBL" id="ML996569">
    <property type="protein sequence ID" value="KAF2759955.1"/>
    <property type="molecule type" value="Genomic_DNA"/>
</dbReference>
<gene>
    <name evidence="6" type="ORF">EJ05DRAFT_484835</name>
</gene>
<dbReference type="RefSeq" id="XP_033602406.1">
    <property type="nucleotide sequence ID" value="XM_033745389.1"/>
</dbReference>
<sequence>MSTPILPSKSLPNSTTPQTKPSKPIVTAPRIDIEPIYTALQSALGAHDWALYKEAISLFVLGSLNQDELSRRTPFIGVNAQRVHLHNQFIAAVYGNAGRDPPEPGVANWVSANDKPTLVAKPTSGDGAEQRLKTEVMALTGRERRRLKQIQEDPFDMFTRTMDEYHQARNLRLPDATAISAGGFASKTNWEPEIRKRYNQPLFVETNEFPDPETVQARMVPICYEEGLTNGAAAGAAEFVSLAAEFYIKEALSSFIGRVATNGENFVRTGTFKRQLEKEEDMWMRGEIQKNAVGLLPAEVEANHQRKPLNMSDLKIAVQLGDPYLGAVPLLAGQIMASGWADPEEQKADERTAQRAERVAQAPKATINNHLTNGDAMDIDEQAQDFGWQGAASVDQNALHSALDDILAIGD</sequence>
<keyword evidence="3" id="KW-0804">Transcription</keyword>
<dbReference type="GO" id="GO:0005634">
    <property type="term" value="C:nucleus"/>
    <property type="evidence" value="ECO:0007669"/>
    <property type="project" value="UniProtKB-SubCell"/>
</dbReference>
<evidence type="ECO:0000256" key="4">
    <source>
        <dbReference type="ARBA" id="ARBA00023242"/>
    </source>
</evidence>
<dbReference type="OrthoDB" id="10264870at2759"/>